<dbReference type="RefSeq" id="WP_092834171.1">
    <property type="nucleotide sequence ID" value="NZ_FNJL01000010.1"/>
</dbReference>
<keyword evidence="3" id="KW-1185">Reference proteome</keyword>
<evidence type="ECO:0000313" key="3">
    <source>
        <dbReference type="Proteomes" id="UP000199317"/>
    </source>
</evidence>
<dbReference type="Proteomes" id="UP000199317">
    <property type="component" value="Unassembled WGS sequence"/>
</dbReference>
<evidence type="ECO:0000256" key="1">
    <source>
        <dbReference type="SAM" id="MobiDB-lite"/>
    </source>
</evidence>
<dbReference type="EMBL" id="FNJL01000010">
    <property type="protein sequence ID" value="SDP28179.1"/>
    <property type="molecule type" value="Genomic_DNA"/>
</dbReference>
<name>A0A1H0RG64_9BURK</name>
<gene>
    <name evidence="2" type="ORF">SAMN04489708_11038</name>
</gene>
<feature type="compositionally biased region" description="Basic and acidic residues" evidence="1">
    <location>
        <begin position="31"/>
        <end position="53"/>
    </location>
</feature>
<feature type="region of interest" description="Disordered" evidence="1">
    <location>
        <begin position="31"/>
        <end position="59"/>
    </location>
</feature>
<dbReference type="AlphaFoldDB" id="A0A1H0RG64"/>
<sequence length="59" mass="6885">MDACHPTIRAALDAEARRFEREERAMAEARAAEAQRHIEHRALARQMREERHNPAMGYV</sequence>
<proteinExistence type="predicted"/>
<evidence type="ECO:0000313" key="2">
    <source>
        <dbReference type="EMBL" id="SDP28179.1"/>
    </source>
</evidence>
<accession>A0A1H0RG64</accession>
<organism evidence="2 3">
    <name type="scientific">Paracidovorax cattleyae</name>
    <dbReference type="NCBI Taxonomy" id="80868"/>
    <lineage>
        <taxon>Bacteria</taxon>
        <taxon>Pseudomonadati</taxon>
        <taxon>Pseudomonadota</taxon>
        <taxon>Betaproteobacteria</taxon>
        <taxon>Burkholderiales</taxon>
        <taxon>Comamonadaceae</taxon>
        <taxon>Paracidovorax</taxon>
    </lineage>
</organism>
<reference evidence="3" key="1">
    <citation type="submission" date="2016-10" db="EMBL/GenBank/DDBJ databases">
        <authorList>
            <person name="Varghese N."/>
            <person name="Submissions S."/>
        </authorList>
    </citation>
    <scope>NUCLEOTIDE SEQUENCE [LARGE SCALE GENOMIC DNA]</scope>
    <source>
        <strain evidence="3">DSM 17101</strain>
    </source>
</reference>
<protein>
    <submittedName>
        <fullName evidence="2">Uncharacterized protein</fullName>
    </submittedName>
</protein>